<keyword evidence="3" id="KW-0175">Coiled coil</keyword>
<dbReference type="AlphaFoldDB" id="A0A9D1SR06"/>
<dbReference type="InterPro" id="IPR005632">
    <property type="entry name" value="Chaperone_Skp"/>
</dbReference>
<dbReference type="InterPro" id="IPR024930">
    <property type="entry name" value="Skp_dom_sf"/>
</dbReference>
<dbReference type="EMBL" id="DVOD01000006">
    <property type="protein sequence ID" value="HIU91586.1"/>
    <property type="molecule type" value="Genomic_DNA"/>
</dbReference>
<reference evidence="5" key="2">
    <citation type="journal article" date="2021" name="PeerJ">
        <title>Extensive microbial diversity within the chicken gut microbiome revealed by metagenomics and culture.</title>
        <authorList>
            <person name="Gilroy R."/>
            <person name="Ravi A."/>
            <person name="Getino M."/>
            <person name="Pursley I."/>
            <person name="Horton D.L."/>
            <person name="Alikhan N.F."/>
            <person name="Baker D."/>
            <person name="Gharbi K."/>
            <person name="Hall N."/>
            <person name="Watson M."/>
            <person name="Adriaenssens E.M."/>
            <person name="Foster-Nyarko E."/>
            <person name="Jarju S."/>
            <person name="Secka A."/>
            <person name="Antonio M."/>
            <person name="Oren A."/>
            <person name="Chaudhuri R.R."/>
            <person name="La Ragione R."/>
            <person name="Hildebrand F."/>
            <person name="Pallen M.J."/>
        </authorList>
    </citation>
    <scope>NUCLEOTIDE SEQUENCE</scope>
    <source>
        <strain evidence="5">CHK154-7741</strain>
    </source>
</reference>
<dbReference type="Gene3D" id="3.30.910.20">
    <property type="entry name" value="Skp domain"/>
    <property type="match status" value="1"/>
</dbReference>
<evidence type="ECO:0000256" key="4">
    <source>
        <dbReference type="SAM" id="SignalP"/>
    </source>
</evidence>
<accession>A0A9D1SR06</accession>
<name>A0A9D1SR06_9CLOT</name>
<dbReference type="PANTHER" id="PTHR35089">
    <property type="entry name" value="CHAPERONE PROTEIN SKP"/>
    <property type="match status" value="1"/>
</dbReference>
<dbReference type="GO" id="GO:0050821">
    <property type="term" value="P:protein stabilization"/>
    <property type="evidence" value="ECO:0007669"/>
    <property type="project" value="TreeGrafter"/>
</dbReference>
<feature type="coiled-coil region" evidence="3">
    <location>
        <begin position="73"/>
        <end position="100"/>
    </location>
</feature>
<organism evidence="5 6">
    <name type="scientific">Candidatus Limenecus avicola</name>
    <dbReference type="NCBI Taxonomy" id="2840847"/>
    <lineage>
        <taxon>Bacteria</taxon>
        <taxon>Bacillati</taxon>
        <taxon>Bacillota</taxon>
        <taxon>Clostridia</taxon>
        <taxon>Eubacteriales</taxon>
        <taxon>Clostridiaceae</taxon>
        <taxon>Clostridiaceae incertae sedis</taxon>
        <taxon>Candidatus Limenecus</taxon>
    </lineage>
</organism>
<sequence length="146" mass="16068">MKKLLTLIALLALATPVLAADKYASVDIDKVLKGYKKTEAINKDFQKREADIRVFIVDAQKSVVAATTDADRKKLEEKYAKELKSKMDKLQQDKIKALQGIENNVKKAIQAEGQKGTYALILTSNNALYGTVDISDSIIKTLNAAP</sequence>
<protein>
    <submittedName>
        <fullName evidence="5">OmpH family outer membrane protein</fullName>
    </submittedName>
</protein>
<comment type="similarity">
    <text evidence="1">Belongs to the Skp family.</text>
</comment>
<dbReference type="SUPFAM" id="SSF111384">
    <property type="entry name" value="OmpH-like"/>
    <property type="match status" value="1"/>
</dbReference>
<dbReference type="GO" id="GO:0051082">
    <property type="term" value="F:unfolded protein binding"/>
    <property type="evidence" value="ECO:0007669"/>
    <property type="project" value="InterPro"/>
</dbReference>
<dbReference type="SMART" id="SM00935">
    <property type="entry name" value="OmpH"/>
    <property type="match status" value="1"/>
</dbReference>
<dbReference type="PANTHER" id="PTHR35089:SF1">
    <property type="entry name" value="CHAPERONE PROTEIN SKP"/>
    <property type="match status" value="1"/>
</dbReference>
<gene>
    <name evidence="5" type="ORF">IAD26_00480</name>
</gene>
<proteinExistence type="inferred from homology"/>
<feature type="chain" id="PRO_5038342277" evidence="4">
    <location>
        <begin position="20"/>
        <end position="146"/>
    </location>
</feature>
<feature type="signal peptide" evidence="4">
    <location>
        <begin position="1"/>
        <end position="19"/>
    </location>
</feature>
<evidence type="ECO:0000256" key="3">
    <source>
        <dbReference type="SAM" id="Coils"/>
    </source>
</evidence>
<keyword evidence="2 4" id="KW-0732">Signal</keyword>
<dbReference type="GO" id="GO:0005829">
    <property type="term" value="C:cytosol"/>
    <property type="evidence" value="ECO:0007669"/>
    <property type="project" value="TreeGrafter"/>
</dbReference>
<evidence type="ECO:0000313" key="6">
    <source>
        <dbReference type="Proteomes" id="UP000886748"/>
    </source>
</evidence>
<dbReference type="Proteomes" id="UP000886748">
    <property type="component" value="Unassembled WGS sequence"/>
</dbReference>
<evidence type="ECO:0000313" key="5">
    <source>
        <dbReference type="EMBL" id="HIU91586.1"/>
    </source>
</evidence>
<reference evidence="5" key="1">
    <citation type="submission" date="2020-10" db="EMBL/GenBank/DDBJ databases">
        <authorList>
            <person name="Gilroy R."/>
        </authorList>
    </citation>
    <scope>NUCLEOTIDE SEQUENCE</scope>
    <source>
        <strain evidence="5">CHK154-7741</strain>
    </source>
</reference>
<comment type="caution">
    <text evidence="5">The sequence shown here is derived from an EMBL/GenBank/DDBJ whole genome shotgun (WGS) entry which is preliminary data.</text>
</comment>
<evidence type="ECO:0000256" key="1">
    <source>
        <dbReference type="ARBA" id="ARBA00009091"/>
    </source>
</evidence>
<dbReference type="Pfam" id="PF03938">
    <property type="entry name" value="OmpH"/>
    <property type="match status" value="1"/>
</dbReference>
<evidence type="ECO:0000256" key="2">
    <source>
        <dbReference type="ARBA" id="ARBA00022729"/>
    </source>
</evidence>